<proteinExistence type="predicted"/>
<accession>A0A9J6GQB4</accession>
<protein>
    <submittedName>
        <fullName evidence="1">Uncharacterized protein</fullName>
    </submittedName>
</protein>
<organism evidence="1 2">
    <name type="scientific">Haemaphysalis longicornis</name>
    <name type="common">Bush tick</name>
    <dbReference type="NCBI Taxonomy" id="44386"/>
    <lineage>
        <taxon>Eukaryota</taxon>
        <taxon>Metazoa</taxon>
        <taxon>Ecdysozoa</taxon>
        <taxon>Arthropoda</taxon>
        <taxon>Chelicerata</taxon>
        <taxon>Arachnida</taxon>
        <taxon>Acari</taxon>
        <taxon>Parasitiformes</taxon>
        <taxon>Ixodida</taxon>
        <taxon>Ixodoidea</taxon>
        <taxon>Ixodidae</taxon>
        <taxon>Haemaphysalinae</taxon>
        <taxon>Haemaphysalis</taxon>
    </lineage>
</organism>
<dbReference type="EMBL" id="JABSTR010000008">
    <property type="protein sequence ID" value="KAH9377571.1"/>
    <property type="molecule type" value="Genomic_DNA"/>
</dbReference>
<evidence type="ECO:0000313" key="1">
    <source>
        <dbReference type="EMBL" id="KAH9377571.1"/>
    </source>
</evidence>
<name>A0A9J6GQB4_HAELO</name>
<gene>
    <name evidence="1" type="ORF">HPB48_013673</name>
</gene>
<keyword evidence="2" id="KW-1185">Reference proteome</keyword>
<comment type="caution">
    <text evidence="1">The sequence shown here is derived from an EMBL/GenBank/DDBJ whole genome shotgun (WGS) entry which is preliminary data.</text>
</comment>
<dbReference type="VEuPathDB" id="VectorBase:HLOH_047782"/>
<dbReference type="Proteomes" id="UP000821853">
    <property type="component" value="Unassembled WGS sequence"/>
</dbReference>
<dbReference type="OrthoDB" id="6515678at2759"/>
<reference evidence="1 2" key="1">
    <citation type="journal article" date="2020" name="Cell">
        <title>Large-Scale Comparative Analyses of Tick Genomes Elucidate Their Genetic Diversity and Vector Capacities.</title>
        <authorList>
            <consortium name="Tick Genome and Microbiome Consortium (TIGMIC)"/>
            <person name="Jia N."/>
            <person name="Wang J."/>
            <person name="Shi W."/>
            <person name="Du L."/>
            <person name="Sun Y."/>
            <person name="Zhan W."/>
            <person name="Jiang J.F."/>
            <person name="Wang Q."/>
            <person name="Zhang B."/>
            <person name="Ji P."/>
            <person name="Bell-Sakyi L."/>
            <person name="Cui X.M."/>
            <person name="Yuan T.T."/>
            <person name="Jiang B.G."/>
            <person name="Yang W.F."/>
            <person name="Lam T.T."/>
            <person name="Chang Q.C."/>
            <person name="Ding S.J."/>
            <person name="Wang X.J."/>
            <person name="Zhu J.G."/>
            <person name="Ruan X.D."/>
            <person name="Zhao L."/>
            <person name="Wei J.T."/>
            <person name="Ye R.Z."/>
            <person name="Que T.C."/>
            <person name="Du C.H."/>
            <person name="Zhou Y.H."/>
            <person name="Cheng J.X."/>
            <person name="Dai P.F."/>
            <person name="Guo W.B."/>
            <person name="Han X.H."/>
            <person name="Huang E.J."/>
            <person name="Li L.F."/>
            <person name="Wei W."/>
            <person name="Gao Y.C."/>
            <person name="Liu J.Z."/>
            <person name="Shao H.Z."/>
            <person name="Wang X."/>
            <person name="Wang C.C."/>
            <person name="Yang T.C."/>
            <person name="Huo Q.B."/>
            <person name="Li W."/>
            <person name="Chen H.Y."/>
            <person name="Chen S.E."/>
            <person name="Zhou L.G."/>
            <person name="Ni X.B."/>
            <person name="Tian J.H."/>
            <person name="Sheng Y."/>
            <person name="Liu T."/>
            <person name="Pan Y.S."/>
            <person name="Xia L.Y."/>
            <person name="Li J."/>
            <person name="Zhao F."/>
            <person name="Cao W.C."/>
        </authorList>
    </citation>
    <scope>NUCLEOTIDE SEQUENCE [LARGE SCALE GENOMIC DNA]</scope>
    <source>
        <strain evidence="1">HaeL-2018</strain>
    </source>
</reference>
<dbReference type="AlphaFoldDB" id="A0A9J6GQB4"/>
<evidence type="ECO:0000313" key="2">
    <source>
        <dbReference type="Proteomes" id="UP000821853"/>
    </source>
</evidence>
<sequence>MQKRNFPLRRRLAKLNQEISKLATYLSNQLWCALCDRIEGSMNVPQTSNILRGLLNPKKKRAHQEGYNHPPPHVIALRLHRLHLHIVHASY</sequence>